<protein>
    <recommendedName>
        <fullName evidence="6">40S ribosomal protein S30</fullName>
    </recommendedName>
</protein>
<evidence type="ECO:0000256" key="2">
    <source>
        <dbReference type="ARBA" id="ARBA00023274"/>
    </source>
</evidence>
<keyword evidence="1" id="KW-0689">Ribosomal protein</keyword>
<feature type="compositionally biased region" description="Basic residues" evidence="3">
    <location>
        <begin position="25"/>
        <end position="36"/>
    </location>
</feature>
<reference evidence="4 5" key="1">
    <citation type="submission" date="2024-04" db="EMBL/GenBank/DDBJ databases">
        <title>The reference genome of an endangered Asteraceae, Deinandra increscens subsp. villosa, native to the Central Coast of California.</title>
        <authorList>
            <person name="Guilliams M."/>
            <person name="Hasenstab-Lehman K."/>
            <person name="Meyer R."/>
            <person name="Mcevoy S."/>
        </authorList>
    </citation>
    <scope>NUCLEOTIDE SEQUENCE [LARGE SCALE GENOMIC DNA]</scope>
    <source>
        <tissue evidence="4">Leaf</tissue>
    </source>
</reference>
<dbReference type="Proteomes" id="UP001408789">
    <property type="component" value="Unassembled WGS sequence"/>
</dbReference>
<dbReference type="GO" id="GO:0003735">
    <property type="term" value="F:structural constituent of ribosome"/>
    <property type="evidence" value="ECO:0007669"/>
    <property type="project" value="InterPro"/>
</dbReference>
<gene>
    <name evidence="4" type="ORF">SSX86_008279</name>
</gene>
<keyword evidence="5" id="KW-1185">Reference proteome</keyword>
<dbReference type="GO" id="GO:1990904">
    <property type="term" value="C:ribonucleoprotein complex"/>
    <property type="evidence" value="ECO:0007669"/>
    <property type="project" value="UniProtKB-KW"/>
</dbReference>
<evidence type="ECO:0000256" key="1">
    <source>
        <dbReference type="ARBA" id="ARBA00022980"/>
    </source>
</evidence>
<evidence type="ECO:0000313" key="4">
    <source>
        <dbReference type="EMBL" id="KAK9071849.1"/>
    </source>
</evidence>
<accession>A0AAP0H3X3</accession>
<dbReference type="GO" id="GO:0006412">
    <property type="term" value="P:translation"/>
    <property type="evidence" value="ECO:0007669"/>
    <property type="project" value="InterPro"/>
</dbReference>
<dbReference type="InterPro" id="IPR006846">
    <property type="entry name" value="Ribosomal_eS30"/>
</dbReference>
<dbReference type="AlphaFoldDB" id="A0AAP0H3X3"/>
<dbReference type="GO" id="GO:0005840">
    <property type="term" value="C:ribosome"/>
    <property type="evidence" value="ECO:0007669"/>
    <property type="project" value="UniProtKB-KW"/>
</dbReference>
<feature type="region of interest" description="Disordered" evidence="3">
    <location>
        <begin position="382"/>
        <end position="412"/>
    </location>
</feature>
<feature type="region of interest" description="Disordered" evidence="3">
    <location>
        <begin position="1"/>
        <end position="36"/>
    </location>
</feature>
<name>A0AAP0H3X3_9ASTR</name>
<organism evidence="4 5">
    <name type="scientific">Deinandra increscens subsp. villosa</name>
    <dbReference type="NCBI Taxonomy" id="3103831"/>
    <lineage>
        <taxon>Eukaryota</taxon>
        <taxon>Viridiplantae</taxon>
        <taxon>Streptophyta</taxon>
        <taxon>Embryophyta</taxon>
        <taxon>Tracheophyta</taxon>
        <taxon>Spermatophyta</taxon>
        <taxon>Magnoliopsida</taxon>
        <taxon>eudicotyledons</taxon>
        <taxon>Gunneridae</taxon>
        <taxon>Pentapetalae</taxon>
        <taxon>asterids</taxon>
        <taxon>campanulids</taxon>
        <taxon>Asterales</taxon>
        <taxon>Asteraceae</taxon>
        <taxon>Asteroideae</taxon>
        <taxon>Heliantheae alliance</taxon>
        <taxon>Madieae</taxon>
        <taxon>Madiinae</taxon>
        <taxon>Deinandra</taxon>
    </lineage>
</organism>
<keyword evidence="2" id="KW-0687">Ribonucleoprotein</keyword>
<evidence type="ECO:0000256" key="3">
    <source>
        <dbReference type="SAM" id="MobiDB-lite"/>
    </source>
</evidence>
<evidence type="ECO:0008006" key="6">
    <source>
        <dbReference type="Google" id="ProtNLM"/>
    </source>
</evidence>
<dbReference type="PANTHER" id="PTHR12550:SF70">
    <property type="entry name" value="JIL-1 ANCHORING AND STABILIZING PROTEIN, ISOFORM A"/>
    <property type="match status" value="1"/>
</dbReference>
<evidence type="ECO:0000313" key="5">
    <source>
        <dbReference type="Proteomes" id="UP001408789"/>
    </source>
</evidence>
<dbReference type="Pfam" id="PF04758">
    <property type="entry name" value="Ribosomal_S30"/>
    <property type="match status" value="1"/>
</dbReference>
<comment type="caution">
    <text evidence="4">The sequence shown here is derived from an EMBL/GenBank/DDBJ whole genome shotgun (WGS) entry which is preliminary data.</text>
</comment>
<dbReference type="PANTHER" id="PTHR12550">
    <property type="entry name" value="HEPATOMA-DERIVED GROWTH FACTOR-RELATED"/>
    <property type="match status" value="1"/>
</dbReference>
<sequence>MGKVHGSLARAGKVRGQTPKVAKQDKKKQPRGRAHKRIQYNRRFVTAGIAGASYIPTVQAALPRLLGAAAPPGVNARENRRQCLKVPKLWLERKILPDTQLRSYIEAIGSSNDGTSAVFSSKRPSRAERSVDDPIREMEGMLVDEYGSNATFQLPGLLSSNVFEEEDEDDIFNFSHKEGICKLSPELNTTTGELETCSTTSNERRHCILEDVDGELEMEDVSGHPKDEKLLTGDGSYMAVQEDEHILFMWVLLTSRLGAHFDSAVRAEMFSQQPSSFLPTVSTSLRELSGFSSSRTVEYGHETYTTPQGSQSNQQYQTGNVLLPRRTFQAPMLNQTAAGQFQYPNPAIMQHPYPSLYGLTKPPDGPRRYGGDEQWRPLSNEFSNDSQRGAWMSNGRPSLSVAPSFGPEGTKLSEDSRKYGAENMCTSGSALSKAAVGYSSARMDIERERENLLKSLGTQFLTKNGVYDFWNWFDDRTW</sequence>
<proteinExistence type="predicted"/>
<dbReference type="EMBL" id="JBCNJP010000010">
    <property type="protein sequence ID" value="KAK9071849.1"/>
    <property type="molecule type" value="Genomic_DNA"/>
</dbReference>